<dbReference type="Gene3D" id="3.40.50.11440">
    <property type="match status" value="1"/>
</dbReference>
<gene>
    <name evidence="3" type="ORF">LCGC14_2157060</name>
</gene>
<feature type="region of interest" description="Disordered" evidence="1">
    <location>
        <begin position="196"/>
        <end position="235"/>
    </location>
</feature>
<sequence>MKTKLPFTYGENIMELSFPEGFLAGGLVKTHPPEEILTMAGMNERIDTALARPDGTERLRDMVKGKGVGFVISDEFRWGLQELIVDRMMAEIFAGDPESLTVFIATGTHDPGVYGKNLIQAVKTIAEKIGRPVRVMANDCDSGEHVYLGETALGTPAEVWDEWLKTEVRVFGHESKHHYMNGYSVADKQVCPGLSSRRTVTSTHKHALDHEYSSAGRNPHHADESRRRNPFGEDNRYVRKMANRHLIIDGDLRDVGRVPEFLL</sequence>
<dbReference type="AlphaFoldDB" id="A0A0F9EG35"/>
<feature type="domain" description="LarA-like N-terminal" evidence="2">
    <location>
        <begin position="9"/>
        <end position="213"/>
    </location>
</feature>
<evidence type="ECO:0000259" key="2">
    <source>
        <dbReference type="Pfam" id="PF09861"/>
    </source>
</evidence>
<comment type="caution">
    <text evidence="3">The sequence shown here is derived from an EMBL/GenBank/DDBJ whole genome shotgun (WGS) entry which is preliminary data.</text>
</comment>
<dbReference type="InterPro" id="IPR018657">
    <property type="entry name" value="LarA-like_N"/>
</dbReference>
<dbReference type="EMBL" id="LAZR01027601">
    <property type="protein sequence ID" value="KKL65231.1"/>
    <property type="molecule type" value="Genomic_DNA"/>
</dbReference>
<dbReference type="PANTHER" id="PTHR33171:SF17">
    <property type="entry name" value="LARA-LIKE N-TERMINAL DOMAIN-CONTAINING PROTEIN"/>
    <property type="match status" value="1"/>
</dbReference>
<dbReference type="Pfam" id="PF09861">
    <property type="entry name" value="Lar_N"/>
    <property type="match status" value="1"/>
</dbReference>
<dbReference type="InterPro" id="IPR048068">
    <property type="entry name" value="LarA-like"/>
</dbReference>
<dbReference type="PANTHER" id="PTHR33171">
    <property type="entry name" value="LAR_N DOMAIN-CONTAINING PROTEIN"/>
    <property type="match status" value="1"/>
</dbReference>
<evidence type="ECO:0000256" key="1">
    <source>
        <dbReference type="SAM" id="MobiDB-lite"/>
    </source>
</evidence>
<protein>
    <recommendedName>
        <fullName evidence="2">LarA-like N-terminal domain-containing protein</fullName>
    </recommendedName>
</protein>
<accession>A0A0F9EG35</accession>
<name>A0A0F9EG35_9ZZZZ</name>
<dbReference type="GO" id="GO:0050043">
    <property type="term" value="F:lactate racemase activity"/>
    <property type="evidence" value="ECO:0007669"/>
    <property type="project" value="InterPro"/>
</dbReference>
<proteinExistence type="predicted"/>
<reference evidence="3" key="1">
    <citation type="journal article" date="2015" name="Nature">
        <title>Complex archaea that bridge the gap between prokaryotes and eukaryotes.</title>
        <authorList>
            <person name="Spang A."/>
            <person name="Saw J.H."/>
            <person name="Jorgensen S.L."/>
            <person name="Zaremba-Niedzwiedzka K."/>
            <person name="Martijn J."/>
            <person name="Lind A.E."/>
            <person name="van Eijk R."/>
            <person name="Schleper C."/>
            <person name="Guy L."/>
            <person name="Ettema T.J."/>
        </authorList>
    </citation>
    <scope>NUCLEOTIDE SEQUENCE</scope>
</reference>
<feature type="non-terminal residue" evidence="3">
    <location>
        <position position="263"/>
    </location>
</feature>
<feature type="compositionally biased region" description="Basic and acidic residues" evidence="1">
    <location>
        <begin position="220"/>
        <end position="235"/>
    </location>
</feature>
<evidence type="ECO:0000313" key="3">
    <source>
        <dbReference type="EMBL" id="KKL65231.1"/>
    </source>
</evidence>
<organism evidence="3">
    <name type="scientific">marine sediment metagenome</name>
    <dbReference type="NCBI Taxonomy" id="412755"/>
    <lineage>
        <taxon>unclassified sequences</taxon>
        <taxon>metagenomes</taxon>
        <taxon>ecological metagenomes</taxon>
    </lineage>
</organism>